<reference evidence="1 2" key="1">
    <citation type="submission" date="2019-03" db="EMBL/GenBank/DDBJ databases">
        <authorList>
            <person name="Yang Y."/>
        </authorList>
    </citation>
    <scope>NUCLEOTIDE SEQUENCE [LARGE SCALE GENOMIC DNA]</scope>
    <source>
        <strain evidence="1 2">ASL-1</strain>
    </source>
</reference>
<proteinExistence type="predicted"/>
<dbReference type="EMBL" id="SORX01000002">
    <property type="protein sequence ID" value="TFE02989.1"/>
    <property type="molecule type" value="Genomic_DNA"/>
</dbReference>
<sequence>MNQDDVKFRFELIEVTKIERGYLISVEVQIRWLKEIVYLGVVDVEMNDIGIFPSPAHLAAASPYKGIRGKLGAEMKRYIKIQKKFIPELAE</sequence>
<name>A0A4Y8LKQ1_9BACL</name>
<keyword evidence="2" id="KW-1185">Reference proteome</keyword>
<accession>A0A4Y8LKQ1</accession>
<evidence type="ECO:0000313" key="2">
    <source>
        <dbReference type="Proteomes" id="UP000297776"/>
    </source>
</evidence>
<dbReference type="AlphaFoldDB" id="A0A4Y8LKQ1"/>
<evidence type="ECO:0000313" key="1">
    <source>
        <dbReference type="EMBL" id="TFE02989.1"/>
    </source>
</evidence>
<dbReference type="RefSeq" id="WP_134379933.1">
    <property type="nucleotide sequence ID" value="NZ_SORX01000002.1"/>
</dbReference>
<gene>
    <name evidence="1" type="ORF">E2626_04040</name>
</gene>
<protein>
    <submittedName>
        <fullName evidence="1">Uncharacterized protein</fullName>
    </submittedName>
</protein>
<dbReference type="Proteomes" id="UP000297776">
    <property type="component" value="Unassembled WGS sequence"/>
</dbReference>
<organism evidence="1 2">
    <name type="scientific">Jeotgalibacillus salarius</name>
    <dbReference type="NCBI Taxonomy" id="546023"/>
    <lineage>
        <taxon>Bacteria</taxon>
        <taxon>Bacillati</taxon>
        <taxon>Bacillota</taxon>
        <taxon>Bacilli</taxon>
        <taxon>Bacillales</taxon>
        <taxon>Caryophanaceae</taxon>
        <taxon>Jeotgalibacillus</taxon>
    </lineage>
</organism>
<dbReference type="OrthoDB" id="2969222at2"/>
<comment type="caution">
    <text evidence="1">The sequence shown here is derived from an EMBL/GenBank/DDBJ whole genome shotgun (WGS) entry which is preliminary data.</text>
</comment>